<feature type="compositionally biased region" description="Pro residues" evidence="8">
    <location>
        <begin position="289"/>
        <end position="308"/>
    </location>
</feature>
<keyword evidence="5" id="KW-0418">Kinase</keyword>
<dbReference type="Proteomes" id="UP000480548">
    <property type="component" value="Unassembled WGS sequence"/>
</dbReference>
<keyword evidence="4 7" id="KW-0547">Nucleotide-binding</keyword>
<protein>
    <submittedName>
        <fullName evidence="10">Regulator of ime2</fullName>
    </submittedName>
</protein>
<dbReference type="GO" id="GO:0007165">
    <property type="term" value="P:signal transduction"/>
    <property type="evidence" value="ECO:0007669"/>
    <property type="project" value="TreeGrafter"/>
</dbReference>
<feature type="compositionally biased region" description="Polar residues" evidence="8">
    <location>
        <begin position="597"/>
        <end position="612"/>
    </location>
</feature>
<dbReference type="GO" id="GO:0030154">
    <property type="term" value="P:cell differentiation"/>
    <property type="evidence" value="ECO:0007669"/>
    <property type="project" value="TreeGrafter"/>
</dbReference>
<dbReference type="EMBL" id="WIQZ01000002">
    <property type="protein sequence ID" value="KAF3146615.1"/>
    <property type="molecule type" value="Genomic_DNA"/>
</dbReference>
<dbReference type="Gene3D" id="3.30.200.20">
    <property type="entry name" value="Phosphorylase Kinase, domain 1"/>
    <property type="match status" value="1"/>
</dbReference>
<dbReference type="SMART" id="SM00220">
    <property type="entry name" value="S_TKc"/>
    <property type="match status" value="1"/>
</dbReference>
<dbReference type="InterPro" id="IPR017441">
    <property type="entry name" value="Protein_kinase_ATP_BS"/>
</dbReference>
<evidence type="ECO:0000256" key="2">
    <source>
        <dbReference type="ARBA" id="ARBA00022527"/>
    </source>
</evidence>
<dbReference type="Pfam" id="PF00069">
    <property type="entry name" value="Pkinase"/>
    <property type="match status" value="1"/>
</dbReference>
<dbReference type="InterPro" id="IPR050591">
    <property type="entry name" value="GSK-3"/>
</dbReference>
<dbReference type="SUPFAM" id="SSF56112">
    <property type="entry name" value="Protein kinase-like (PK-like)"/>
    <property type="match status" value="1"/>
</dbReference>
<feature type="region of interest" description="Disordered" evidence="8">
    <location>
        <begin position="595"/>
        <end position="786"/>
    </location>
</feature>
<dbReference type="GO" id="GO:0005634">
    <property type="term" value="C:nucleus"/>
    <property type="evidence" value="ECO:0007669"/>
    <property type="project" value="TreeGrafter"/>
</dbReference>
<dbReference type="GO" id="GO:0005737">
    <property type="term" value="C:cytoplasm"/>
    <property type="evidence" value="ECO:0007669"/>
    <property type="project" value="TreeGrafter"/>
</dbReference>
<gene>
    <name evidence="10" type="primary">RIM11</name>
    <name evidence="10" type="ORF">TWF703_003885</name>
</gene>
<evidence type="ECO:0000313" key="10">
    <source>
        <dbReference type="EMBL" id="KAF3146615.1"/>
    </source>
</evidence>
<keyword evidence="6 7" id="KW-0067">ATP-binding</keyword>
<dbReference type="FunFam" id="3.30.200.20:FF:000009">
    <property type="entry name" value="Glycogen synthase kinase-3 beta"/>
    <property type="match status" value="1"/>
</dbReference>
<dbReference type="Gene3D" id="1.10.510.10">
    <property type="entry name" value="Transferase(Phosphotransferase) domain 1"/>
    <property type="match status" value="1"/>
</dbReference>
<evidence type="ECO:0000256" key="7">
    <source>
        <dbReference type="PROSITE-ProRule" id="PRU10141"/>
    </source>
</evidence>
<evidence type="ECO:0000313" key="11">
    <source>
        <dbReference type="Proteomes" id="UP000480548"/>
    </source>
</evidence>
<dbReference type="CDD" id="cd14137">
    <property type="entry name" value="STKc_GSK3"/>
    <property type="match status" value="1"/>
</dbReference>
<dbReference type="InterPro" id="IPR000719">
    <property type="entry name" value="Prot_kinase_dom"/>
</dbReference>
<proteinExistence type="inferred from homology"/>
<feature type="domain" description="Protein kinase" evidence="9">
    <location>
        <begin position="35"/>
        <end position="369"/>
    </location>
</feature>
<feature type="binding site" evidence="7">
    <location>
        <position position="64"/>
    </location>
    <ligand>
        <name>ATP</name>
        <dbReference type="ChEBI" id="CHEBI:30616"/>
    </ligand>
</feature>
<feature type="compositionally biased region" description="Low complexity" evidence="8">
    <location>
        <begin position="704"/>
        <end position="732"/>
    </location>
</feature>
<evidence type="ECO:0000256" key="1">
    <source>
        <dbReference type="ARBA" id="ARBA00005527"/>
    </source>
</evidence>
<dbReference type="GO" id="GO:0004674">
    <property type="term" value="F:protein serine/threonine kinase activity"/>
    <property type="evidence" value="ECO:0007669"/>
    <property type="project" value="UniProtKB-KW"/>
</dbReference>
<dbReference type="PROSITE" id="PS50011">
    <property type="entry name" value="PROTEIN_KINASE_DOM"/>
    <property type="match status" value="1"/>
</dbReference>
<evidence type="ECO:0000256" key="4">
    <source>
        <dbReference type="ARBA" id="ARBA00022741"/>
    </source>
</evidence>
<evidence type="ECO:0000256" key="5">
    <source>
        <dbReference type="ARBA" id="ARBA00022777"/>
    </source>
</evidence>
<feature type="compositionally biased region" description="Polar residues" evidence="8">
    <location>
        <begin position="309"/>
        <end position="318"/>
    </location>
</feature>
<comment type="similarity">
    <text evidence="1">Belongs to the protein kinase superfamily. CMGC Ser/Thr protein kinase family. GSK-3 subfamily.</text>
</comment>
<accession>A0A7C8P467</accession>
<dbReference type="PANTHER" id="PTHR24057">
    <property type="entry name" value="GLYCOGEN SYNTHASE KINASE-3 ALPHA"/>
    <property type="match status" value="1"/>
</dbReference>
<feature type="compositionally biased region" description="Pro residues" evidence="8">
    <location>
        <begin position="631"/>
        <end position="643"/>
    </location>
</feature>
<feature type="compositionally biased region" description="Polar residues" evidence="8">
    <location>
        <begin position="755"/>
        <end position="765"/>
    </location>
</feature>
<evidence type="ECO:0000256" key="3">
    <source>
        <dbReference type="ARBA" id="ARBA00022679"/>
    </source>
</evidence>
<dbReference type="InterPro" id="IPR011009">
    <property type="entry name" value="Kinase-like_dom_sf"/>
</dbReference>
<comment type="caution">
    <text evidence="10">The sequence shown here is derived from an EMBL/GenBank/DDBJ whole genome shotgun (WGS) entry which is preliminary data.</text>
</comment>
<dbReference type="PANTHER" id="PTHR24057:SF0">
    <property type="entry name" value="PROTEIN KINASE SHAGGY-RELATED"/>
    <property type="match status" value="1"/>
</dbReference>
<reference evidence="10 11" key="1">
    <citation type="submission" date="2019-06" db="EMBL/GenBank/DDBJ databases">
        <authorList>
            <person name="Palmer J.M."/>
        </authorList>
    </citation>
    <scope>NUCLEOTIDE SEQUENCE [LARGE SCALE GENOMIC DNA]</scope>
    <source>
        <strain evidence="10 11">TWF703</strain>
    </source>
</reference>
<dbReference type="GO" id="GO:0005524">
    <property type="term" value="F:ATP binding"/>
    <property type="evidence" value="ECO:0007669"/>
    <property type="project" value="UniProtKB-UniRule"/>
</dbReference>
<organism evidence="10 11">
    <name type="scientific">Orbilia oligospora</name>
    <name type="common">Nematode-trapping fungus</name>
    <name type="synonym">Arthrobotrys oligospora</name>
    <dbReference type="NCBI Taxonomy" id="2813651"/>
    <lineage>
        <taxon>Eukaryota</taxon>
        <taxon>Fungi</taxon>
        <taxon>Dikarya</taxon>
        <taxon>Ascomycota</taxon>
        <taxon>Pezizomycotina</taxon>
        <taxon>Orbiliomycetes</taxon>
        <taxon>Orbiliales</taxon>
        <taxon>Orbiliaceae</taxon>
        <taxon>Orbilia</taxon>
    </lineage>
</organism>
<feature type="compositionally biased region" description="Low complexity" evidence="8">
    <location>
        <begin position="271"/>
        <end position="287"/>
    </location>
</feature>
<keyword evidence="3" id="KW-0808">Transferase</keyword>
<sequence>MSQNRPSGFPGLRMGETVKEKVHDGLTGEIREMQYTQCKIVGNGSFGVVFQTKLSPNGEDAAIKRVLQDKRFKNRELQIMRIVRHPNIVELKAFYYSNGDRKEEVYLNLVLEFVPETVYRASRYFNKLKTTMPILEVKLYIYQLFRSLAYIHSQGICHRDIKPQNLLLDPSTGILKLCDFGSAKILVENEPNVSYICSRYYRAPELIFGATNYTTKIAPVGPLQIPQLHDIMPRKRSPSLSPKPRSPRYSAQGQPRSRRASPPSHPPPPQHQQQRRPSPPSHNNSNGPGPGPGPGPGSAPISPRPVPNPSTGFPSFTAGRNFQSELQLQNIINWQTVISRNLFDDPPTYQSVLIFLLPSVPSPSVNNFVRQILNTPDHIAHLNKCWEILKRNDREELISFGVPEQVGEIRFEIYRMWLLVRLAWRIVQALKNAKGGSRIAECGEFVMHVIETNKAVSPEKFDPIPLQTLACALTYPHPSSSPQSKIKDNVTPLQRNDRDMLAIEYFEMGFPQNDASALYLPSSIYARAHQARLYRRLELIPEAEEVEQSVRTWWGKTGRTMMPKARFTDLVLSEGEAPYDNIILKNIEGFFEKRSENGSSNGAEEGDSNSGRDSGVDVGPVPEENVERKPGPPPPNSQRPPVRPMQQPSQKPLPAVGDQPAPRLQQKRSTGALPALKPYNPQLPSASTPATELPLPPPRSMRNQAPSPRMQQPPQQPPQQQHQPYPSRPQYQNGSAPSLPASKSYAGAHPYDEYTGSSDSLNSDKSAGKSKVRASIGAKLGFRRRS</sequence>
<dbReference type="PROSITE" id="PS00108">
    <property type="entry name" value="PROTEIN_KINASE_ST"/>
    <property type="match status" value="1"/>
</dbReference>
<name>A0A7C8P467_ORBOL</name>
<dbReference type="PROSITE" id="PS00107">
    <property type="entry name" value="PROTEIN_KINASE_ATP"/>
    <property type="match status" value="1"/>
</dbReference>
<evidence type="ECO:0000259" key="9">
    <source>
        <dbReference type="PROSITE" id="PS50011"/>
    </source>
</evidence>
<evidence type="ECO:0000256" key="8">
    <source>
        <dbReference type="SAM" id="MobiDB-lite"/>
    </source>
</evidence>
<keyword evidence="2" id="KW-0723">Serine/threonine-protein kinase</keyword>
<dbReference type="InterPro" id="IPR039192">
    <property type="entry name" value="STKc_GSK3"/>
</dbReference>
<dbReference type="AlphaFoldDB" id="A0A7C8P467"/>
<feature type="region of interest" description="Disordered" evidence="8">
    <location>
        <begin position="228"/>
        <end position="318"/>
    </location>
</feature>
<dbReference type="GO" id="GO:0004712">
    <property type="term" value="F:protein serine/threonine/tyrosine kinase activity"/>
    <property type="evidence" value="ECO:0007669"/>
    <property type="project" value="TreeGrafter"/>
</dbReference>
<dbReference type="InterPro" id="IPR008271">
    <property type="entry name" value="Ser/Thr_kinase_AS"/>
</dbReference>
<evidence type="ECO:0000256" key="6">
    <source>
        <dbReference type="ARBA" id="ARBA00022840"/>
    </source>
</evidence>